<protein>
    <recommendedName>
        <fullName evidence="9">Acetate kinase</fullName>
        <ecNumber evidence="9">2.7.2.1</ecNumber>
    </recommendedName>
    <alternativeName>
        <fullName evidence="9">Acetokinase</fullName>
    </alternativeName>
</protein>
<feature type="active site" description="Proton donor/acceptor" evidence="9">
    <location>
        <position position="147"/>
    </location>
</feature>
<evidence type="ECO:0000256" key="4">
    <source>
        <dbReference type="ARBA" id="ARBA00022723"/>
    </source>
</evidence>
<dbReference type="EMBL" id="LAPV01000128">
    <property type="protein sequence ID" value="KKC32768.1"/>
    <property type="molecule type" value="Genomic_DNA"/>
</dbReference>
<keyword evidence="5 9" id="KW-0547">Nucleotide-binding</keyword>
<evidence type="ECO:0000256" key="3">
    <source>
        <dbReference type="ARBA" id="ARBA00022679"/>
    </source>
</evidence>
<feature type="binding site" evidence="9">
    <location>
        <position position="17"/>
    </location>
    <ligand>
        <name>ATP</name>
        <dbReference type="ChEBI" id="CHEBI:30616"/>
    </ligand>
</feature>
<dbReference type="InterPro" id="IPR023865">
    <property type="entry name" value="Aliphatic_acid_kinase_CS"/>
</dbReference>
<comment type="subunit">
    <text evidence="9">Homodimer.</text>
</comment>
<feature type="binding site" evidence="9">
    <location>
        <position position="10"/>
    </location>
    <ligand>
        <name>Mg(2+)</name>
        <dbReference type="ChEBI" id="CHEBI:18420"/>
    </ligand>
</feature>
<dbReference type="PANTHER" id="PTHR21060:SF21">
    <property type="entry name" value="ACETATE KINASE"/>
    <property type="match status" value="1"/>
</dbReference>
<dbReference type="HAMAP" id="MF_00020">
    <property type="entry name" value="Acetate_kinase"/>
    <property type="match status" value="1"/>
</dbReference>
<dbReference type="PATRIC" id="fig|728005.3.peg.577"/>
<feature type="binding site" evidence="9">
    <location>
        <position position="379"/>
    </location>
    <ligand>
        <name>Mg(2+)</name>
        <dbReference type="ChEBI" id="CHEBI:18420"/>
    </ligand>
</feature>
<keyword evidence="7 9" id="KW-0067">ATP-binding</keyword>
<dbReference type="GO" id="GO:0005829">
    <property type="term" value="C:cytosol"/>
    <property type="evidence" value="ECO:0007669"/>
    <property type="project" value="TreeGrafter"/>
</dbReference>
<organism evidence="12 14">
    <name type="scientific">Devosia psychrophila</name>
    <dbReference type="NCBI Taxonomy" id="728005"/>
    <lineage>
        <taxon>Bacteria</taxon>
        <taxon>Pseudomonadati</taxon>
        <taxon>Pseudomonadota</taxon>
        <taxon>Alphaproteobacteria</taxon>
        <taxon>Hyphomicrobiales</taxon>
        <taxon>Devosiaceae</taxon>
        <taxon>Devosia</taxon>
    </lineage>
</organism>
<gene>
    <name evidence="9" type="primary">ackA</name>
    <name evidence="12" type="ORF">SAMN04488059_13023</name>
    <name evidence="11" type="ORF">WH91_12115</name>
</gene>
<dbReference type="PANTHER" id="PTHR21060">
    <property type="entry name" value="ACETATE KINASE"/>
    <property type="match status" value="1"/>
</dbReference>
<evidence type="ECO:0000256" key="9">
    <source>
        <dbReference type="HAMAP-Rule" id="MF_00020"/>
    </source>
</evidence>
<dbReference type="Pfam" id="PF00871">
    <property type="entry name" value="Acetate_kinase"/>
    <property type="match status" value="1"/>
</dbReference>
<dbReference type="STRING" id="728005.SAMN04488059_13023"/>
<proteinExistence type="inferred from homology"/>
<dbReference type="Proteomes" id="UP000182258">
    <property type="component" value="Unassembled WGS sequence"/>
</dbReference>
<dbReference type="PROSITE" id="PS01075">
    <property type="entry name" value="ACETATE_KINASE_1"/>
    <property type="match status" value="1"/>
</dbReference>
<keyword evidence="8 9" id="KW-0460">Magnesium</keyword>
<dbReference type="GO" id="GO:0006083">
    <property type="term" value="P:acetate metabolic process"/>
    <property type="evidence" value="ECO:0007669"/>
    <property type="project" value="TreeGrafter"/>
</dbReference>
<feature type="binding site" evidence="9">
    <location>
        <position position="90"/>
    </location>
    <ligand>
        <name>substrate</name>
    </ligand>
</feature>
<evidence type="ECO:0000256" key="10">
    <source>
        <dbReference type="RuleBase" id="RU003835"/>
    </source>
</evidence>
<comment type="catalytic activity">
    <reaction evidence="9">
        <text>acetate + ATP = acetyl phosphate + ADP</text>
        <dbReference type="Rhea" id="RHEA:11352"/>
        <dbReference type="ChEBI" id="CHEBI:22191"/>
        <dbReference type="ChEBI" id="CHEBI:30089"/>
        <dbReference type="ChEBI" id="CHEBI:30616"/>
        <dbReference type="ChEBI" id="CHEBI:456216"/>
        <dbReference type="EC" id="2.7.2.1"/>
    </reaction>
</comment>
<evidence type="ECO:0000313" key="14">
    <source>
        <dbReference type="Proteomes" id="UP000182258"/>
    </source>
</evidence>
<reference evidence="12 14" key="2">
    <citation type="submission" date="2016-10" db="EMBL/GenBank/DDBJ databases">
        <authorList>
            <person name="de Groot N.N."/>
        </authorList>
    </citation>
    <scope>NUCLEOTIDE SEQUENCE [LARGE SCALE GENOMIC DNA]</scope>
    <source>
        <strain evidence="12 14">CGMCC 1.10210</strain>
    </source>
</reference>
<dbReference type="PROSITE" id="PS01076">
    <property type="entry name" value="ACETATE_KINASE_2"/>
    <property type="match status" value="1"/>
</dbReference>
<comment type="pathway">
    <text evidence="9">Metabolic intermediate biosynthesis; acetyl-CoA biosynthesis; acetyl-CoA from acetate: step 1/2.</text>
</comment>
<dbReference type="Gene3D" id="3.30.420.40">
    <property type="match status" value="2"/>
</dbReference>
<feature type="binding site" evidence="9">
    <location>
        <begin position="281"/>
        <end position="283"/>
    </location>
    <ligand>
        <name>ATP</name>
        <dbReference type="ChEBI" id="CHEBI:30616"/>
    </ligand>
</feature>
<comment type="subcellular location">
    <subcellularLocation>
        <location evidence="9">Cytoplasm</location>
    </subcellularLocation>
</comment>
<dbReference type="GO" id="GO:0008776">
    <property type="term" value="F:acetate kinase activity"/>
    <property type="evidence" value="ECO:0007669"/>
    <property type="project" value="UniProtKB-UniRule"/>
</dbReference>
<evidence type="ECO:0000256" key="2">
    <source>
        <dbReference type="ARBA" id="ARBA00022490"/>
    </source>
</evidence>
<keyword evidence="6 9" id="KW-0418">Kinase</keyword>
<evidence type="ECO:0000256" key="8">
    <source>
        <dbReference type="ARBA" id="ARBA00022842"/>
    </source>
</evidence>
<dbReference type="GO" id="GO:0006085">
    <property type="term" value="P:acetyl-CoA biosynthetic process"/>
    <property type="evidence" value="ECO:0007669"/>
    <property type="project" value="UniProtKB-UniRule"/>
</dbReference>
<evidence type="ECO:0000256" key="7">
    <source>
        <dbReference type="ARBA" id="ARBA00022840"/>
    </source>
</evidence>
<keyword evidence="2 9" id="KW-0963">Cytoplasm</keyword>
<dbReference type="RefSeq" id="WP_046171268.1">
    <property type="nucleotide sequence ID" value="NZ_FOMB01000030.1"/>
</dbReference>
<dbReference type="GO" id="GO:0000287">
    <property type="term" value="F:magnesium ion binding"/>
    <property type="evidence" value="ECO:0007669"/>
    <property type="project" value="UniProtKB-UniRule"/>
</dbReference>
<keyword evidence="4 9" id="KW-0479">Metal-binding</keyword>
<feature type="binding site" evidence="9">
    <location>
        <begin position="328"/>
        <end position="332"/>
    </location>
    <ligand>
        <name>ATP</name>
        <dbReference type="ChEBI" id="CHEBI:30616"/>
    </ligand>
</feature>
<dbReference type="InterPro" id="IPR004372">
    <property type="entry name" value="Ac/propionate_kinase"/>
</dbReference>
<keyword evidence="3 9" id="KW-0808">Transferase</keyword>
<dbReference type="GO" id="GO:0005524">
    <property type="term" value="F:ATP binding"/>
    <property type="evidence" value="ECO:0007669"/>
    <property type="project" value="UniProtKB-KW"/>
</dbReference>
<evidence type="ECO:0000256" key="1">
    <source>
        <dbReference type="ARBA" id="ARBA00008748"/>
    </source>
</evidence>
<feature type="binding site" evidence="9">
    <location>
        <begin position="206"/>
        <end position="210"/>
    </location>
    <ligand>
        <name>ATP</name>
        <dbReference type="ChEBI" id="CHEBI:30616"/>
    </ligand>
</feature>
<comment type="function">
    <text evidence="9">Catalyzes the formation of acetyl phosphate from acetate and ATP. Can also catalyze the reverse reaction.</text>
</comment>
<dbReference type="NCBIfam" id="TIGR00016">
    <property type="entry name" value="ackA"/>
    <property type="match status" value="1"/>
</dbReference>
<evidence type="ECO:0000313" key="13">
    <source>
        <dbReference type="Proteomes" id="UP000033519"/>
    </source>
</evidence>
<reference evidence="11 13" key="1">
    <citation type="submission" date="2015-03" db="EMBL/GenBank/DDBJ databases">
        <authorList>
            <person name="Lepp D."/>
            <person name="Hassan Y.I."/>
            <person name="Li X.-Z."/>
            <person name="Zhou T."/>
        </authorList>
    </citation>
    <scope>NUCLEOTIDE SEQUENCE [LARGE SCALE GENOMIC DNA]</scope>
    <source>
        <strain evidence="11 13">Cr7-05</strain>
    </source>
</reference>
<evidence type="ECO:0000313" key="11">
    <source>
        <dbReference type="EMBL" id="KKC32768.1"/>
    </source>
</evidence>
<comment type="cofactor">
    <cofactor evidence="9">
        <name>Mg(2+)</name>
        <dbReference type="ChEBI" id="CHEBI:18420"/>
    </cofactor>
    <cofactor evidence="9">
        <name>Mn(2+)</name>
        <dbReference type="ChEBI" id="CHEBI:29035"/>
    </cofactor>
    <text evidence="9">Mg(2+). Can also accept Mn(2+).</text>
</comment>
<evidence type="ECO:0000313" key="12">
    <source>
        <dbReference type="EMBL" id="SFD22606.1"/>
    </source>
</evidence>
<keyword evidence="13" id="KW-1185">Reference proteome</keyword>
<dbReference type="EMBL" id="FOMB01000030">
    <property type="protein sequence ID" value="SFD22606.1"/>
    <property type="molecule type" value="Genomic_DNA"/>
</dbReference>
<dbReference type="PIRSF" id="PIRSF000722">
    <property type="entry name" value="Acetate_prop_kin"/>
    <property type="match status" value="1"/>
</dbReference>
<dbReference type="OrthoDB" id="9802453at2"/>
<dbReference type="AlphaFoldDB" id="A0A0F5PVW3"/>
<feature type="site" description="Transition state stabilizer" evidence="9">
    <location>
        <position position="178"/>
    </location>
</feature>
<dbReference type="UniPathway" id="UPA00340">
    <property type="reaction ID" value="UER00458"/>
</dbReference>
<dbReference type="PRINTS" id="PR00471">
    <property type="entry name" value="ACETATEKNASE"/>
</dbReference>
<dbReference type="Proteomes" id="UP000033519">
    <property type="component" value="Unassembled WGS sequence"/>
</dbReference>
<evidence type="ECO:0000256" key="5">
    <source>
        <dbReference type="ARBA" id="ARBA00022741"/>
    </source>
</evidence>
<dbReference type="InterPro" id="IPR000890">
    <property type="entry name" value="Aliphatic_acid_kin_short-chain"/>
</dbReference>
<dbReference type="SUPFAM" id="SSF53067">
    <property type="entry name" value="Actin-like ATPase domain"/>
    <property type="match status" value="2"/>
</dbReference>
<name>A0A0F5PVW3_9HYPH</name>
<evidence type="ECO:0000256" key="6">
    <source>
        <dbReference type="ARBA" id="ARBA00022777"/>
    </source>
</evidence>
<dbReference type="InterPro" id="IPR043129">
    <property type="entry name" value="ATPase_NBD"/>
</dbReference>
<dbReference type="EC" id="2.7.2.1" evidence="9"/>
<sequence length="398" mass="42436">MTDAFVLTLNVGSSSLKFSVFTVGGAVERRLSGKFDQVGRSETRLELKHASGAVNSETIGPADQRAAAAFLFELLDEMIGLDQIKAVGLRVVHGGARYRRPAPIDGEMIEYLRQIRAFAPEHLPAELEVIEACRTRLPGIPHIACFDTGFHHGMPVVARTLPIPRRLAAKGVERFGFHGLSYSFLLDELKRQAGAAAARGRLVLAHLGNGASLAAVNNGQSVDTSMGFTPAAGVPMGTRSGDLDPGLVLYLAQTEGMDAVAFDRMVNHESGLLGISETSSDMRELLERETADIRAAEALALFCYSVKKTIGAFAAALGGLDTLVFTGGIGENSGTIRTRICDGLDFLGVDLDPAANEAGDPLISFPENRVAVRVIRADEEAVIVKAVIEFLGHKEAVQ</sequence>
<accession>A0A0F5PVW3</accession>
<comment type="similarity">
    <text evidence="1 9 10">Belongs to the acetokinase family.</text>
</comment>
<feature type="site" description="Transition state stabilizer" evidence="9">
    <location>
        <position position="239"/>
    </location>
</feature>